<reference evidence="1 2" key="1">
    <citation type="journal article" date="2021" name="Commun. Biol.">
        <title>The genome of Shorea leprosula (Dipterocarpaceae) highlights the ecological relevance of drought in aseasonal tropical rainforests.</title>
        <authorList>
            <person name="Ng K.K.S."/>
            <person name="Kobayashi M.J."/>
            <person name="Fawcett J.A."/>
            <person name="Hatakeyama M."/>
            <person name="Paape T."/>
            <person name="Ng C.H."/>
            <person name="Ang C.C."/>
            <person name="Tnah L.H."/>
            <person name="Lee C.T."/>
            <person name="Nishiyama T."/>
            <person name="Sese J."/>
            <person name="O'Brien M.J."/>
            <person name="Copetti D."/>
            <person name="Mohd Noor M.I."/>
            <person name="Ong R.C."/>
            <person name="Putra M."/>
            <person name="Sireger I.Z."/>
            <person name="Indrioko S."/>
            <person name="Kosugi Y."/>
            <person name="Izuno A."/>
            <person name="Isagi Y."/>
            <person name="Lee S.L."/>
            <person name="Shimizu K.K."/>
        </authorList>
    </citation>
    <scope>NUCLEOTIDE SEQUENCE [LARGE SCALE GENOMIC DNA]</scope>
    <source>
        <strain evidence="1">214</strain>
    </source>
</reference>
<keyword evidence="2" id="KW-1185">Reference proteome</keyword>
<evidence type="ECO:0000313" key="1">
    <source>
        <dbReference type="EMBL" id="GKV26932.1"/>
    </source>
</evidence>
<dbReference type="Proteomes" id="UP001054252">
    <property type="component" value="Unassembled WGS sequence"/>
</dbReference>
<accession>A0AAV5KR31</accession>
<evidence type="ECO:0000313" key="2">
    <source>
        <dbReference type="Proteomes" id="UP001054252"/>
    </source>
</evidence>
<organism evidence="1 2">
    <name type="scientific">Rubroshorea leprosula</name>
    <dbReference type="NCBI Taxonomy" id="152421"/>
    <lineage>
        <taxon>Eukaryota</taxon>
        <taxon>Viridiplantae</taxon>
        <taxon>Streptophyta</taxon>
        <taxon>Embryophyta</taxon>
        <taxon>Tracheophyta</taxon>
        <taxon>Spermatophyta</taxon>
        <taxon>Magnoliopsida</taxon>
        <taxon>eudicotyledons</taxon>
        <taxon>Gunneridae</taxon>
        <taxon>Pentapetalae</taxon>
        <taxon>rosids</taxon>
        <taxon>malvids</taxon>
        <taxon>Malvales</taxon>
        <taxon>Dipterocarpaceae</taxon>
        <taxon>Rubroshorea</taxon>
    </lineage>
</organism>
<sequence length="49" mass="5680">MRTIFLIYFTAFIGILLACSAFERRHLPGKEIVLYSENIRSSSVNTEDR</sequence>
<gene>
    <name evidence="1" type="ORF">SLEP1_g36145</name>
</gene>
<comment type="caution">
    <text evidence="1">The sequence shown here is derived from an EMBL/GenBank/DDBJ whole genome shotgun (WGS) entry which is preliminary data.</text>
</comment>
<proteinExistence type="predicted"/>
<evidence type="ECO:0008006" key="3">
    <source>
        <dbReference type="Google" id="ProtNLM"/>
    </source>
</evidence>
<protein>
    <recommendedName>
        <fullName evidence="3">Lipoprotein</fullName>
    </recommendedName>
</protein>
<dbReference type="PROSITE" id="PS51257">
    <property type="entry name" value="PROKAR_LIPOPROTEIN"/>
    <property type="match status" value="1"/>
</dbReference>
<dbReference type="EMBL" id="BPVZ01000073">
    <property type="protein sequence ID" value="GKV26932.1"/>
    <property type="molecule type" value="Genomic_DNA"/>
</dbReference>
<dbReference type="AlphaFoldDB" id="A0AAV5KR31"/>
<name>A0AAV5KR31_9ROSI</name>